<dbReference type="KEGG" id="cbar:PATL70BA_2265"/>
<dbReference type="InterPro" id="IPR039760">
    <property type="entry name" value="MOFRL_protein"/>
</dbReference>
<dbReference type="AlphaFoldDB" id="A0A3P7PWT8"/>
<reference evidence="3 4" key="1">
    <citation type="submission" date="2018-09" db="EMBL/GenBank/DDBJ databases">
        <authorList>
            <person name="Postec A."/>
        </authorList>
    </citation>
    <scope>NUCLEOTIDE SEQUENCE [LARGE SCALE GENOMIC DNA]</scope>
    <source>
        <strain evidence="3">70B-A</strain>
    </source>
</reference>
<gene>
    <name evidence="3" type="ORF">PATL70BA_2265</name>
</gene>
<organism evidence="3 4">
    <name type="scientific">Petrocella atlantisensis</name>
    <dbReference type="NCBI Taxonomy" id="2173034"/>
    <lineage>
        <taxon>Bacteria</taxon>
        <taxon>Bacillati</taxon>
        <taxon>Bacillota</taxon>
        <taxon>Clostridia</taxon>
        <taxon>Lachnospirales</taxon>
        <taxon>Vallitaleaceae</taxon>
        <taxon>Petrocella</taxon>
    </lineage>
</organism>
<dbReference type="RefSeq" id="WP_125137337.1">
    <property type="nucleotide sequence ID" value="NZ_LR130778.1"/>
</dbReference>
<protein>
    <submittedName>
        <fullName evidence="3">D-glycerate 2-kinase</fullName>
        <ecNumber evidence="3">2.7.1.165</ecNumber>
    </submittedName>
</protein>
<evidence type="ECO:0000259" key="2">
    <source>
        <dbReference type="Pfam" id="PF13660"/>
    </source>
</evidence>
<name>A0A3P7PWT8_9FIRM</name>
<dbReference type="InterPro" id="IPR037035">
    <property type="entry name" value="GK-like_C_sf"/>
</dbReference>
<accession>A0A3P7PWT8</accession>
<dbReference type="Pfam" id="PF05161">
    <property type="entry name" value="MOFRL"/>
    <property type="match status" value="1"/>
</dbReference>
<dbReference type="Pfam" id="PF13660">
    <property type="entry name" value="DUF4147"/>
    <property type="match status" value="1"/>
</dbReference>
<dbReference type="Gene3D" id="3.40.1480.10">
    <property type="entry name" value="MOFRL domain"/>
    <property type="match status" value="1"/>
</dbReference>
<evidence type="ECO:0000259" key="1">
    <source>
        <dbReference type="Pfam" id="PF05161"/>
    </source>
</evidence>
<dbReference type="PANTHER" id="PTHR12227">
    <property type="entry name" value="GLYCERATE KINASE"/>
    <property type="match status" value="1"/>
</dbReference>
<keyword evidence="3" id="KW-0418">Kinase</keyword>
<sequence length="415" mass="43367">MKTMREDGNTIIGSAIEAVLPEAAVIKALENRKFSGKVVVIAIGKAAWNMAKATQLTLGQQIDAGLVITKYDHAKGPIDGFEIVEAGHPIPDGNSVLGASKAIALVENLSEEDHVILLVSGGGSALFEKPMPGIMLEDIMDITEQLLGCGADIVEINTVRKHLSGVKGGKFALHCKKASIFAIVLSDVIGDRLDAIASGPAYPDGSTSEEALKIINKYDLTVTDEMLEVLSIETPKEITNCETVITGSVSALCDAASESAKALGYQPIILSSTLDCEAKEAGKFLSAIAREIHSHKTHLKKPIAMIVGGETVVRIIGKGMGGRNQELALSAALGIEGLEGTLIFSVGSDGTDGPTDAAGGMLDGTTAMKIRATGMEPEVYLDNNDSYHALQASGDLIMTGSTGTNVNDLIVLLCK</sequence>
<evidence type="ECO:0000313" key="3">
    <source>
        <dbReference type="EMBL" id="VDN48157.1"/>
    </source>
</evidence>
<feature type="domain" description="MOFRL-associated" evidence="2">
    <location>
        <begin position="10"/>
        <end position="230"/>
    </location>
</feature>
<proteinExistence type="predicted"/>
<dbReference type="EMBL" id="LR130778">
    <property type="protein sequence ID" value="VDN48157.1"/>
    <property type="molecule type" value="Genomic_DNA"/>
</dbReference>
<dbReference type="OrthoDB" id="9766552at2"/>
<dbReference type="InterPro" id="IPR038614">
    <property type="entry name" value="GK_N_sf"/>
</dbReference>
<evidence type="ECO:0000313" key="4">
    <source>
        <dbReference type="Proteomes" id="UP000279029"/>
    </source>
</evidence>
<keyword evidence="3" id="KW-0808">Transferase</keyword>
<dbReference type="GO" id="GO:0005737">
    <property type="term" value="C:cytoplasm"/>
    <property type="evidence" value="ECO:0007669"/>
    <property type="project" value="TreeGrafter"/>
</dbReference>
<dbReference type="InterPro" id="IPR007835">
    <property type="entry name" value="MOFRL"/>
</dbReference>
<feature type="domain" description="MOFRL" evidence="1">
    <location>
        <begin position="304"/>
        <end position="408"/>
    </location>
</feature>
<dbReference type="InterPro" id="IPR025286">
    <property type="entry name" value="MOFRL_assoc_dom"/>
</dbReference>
<dbReference type="PANTHER" id="PTHR12227:SF0">
    <property type="entry name" value="GLYCERATE KINASE"/>
    <property type="match status" value="1"/>
</dbReference>
<dbReference type="FunFam" id="3.40.1480.10:FF:000002">
    <property type="entry name" value="Glycerate kinase"/>
    <property type="match status" value="1"/>
</dbReference>
<dbReference type="GO" id="GO:0043798">
    <property type="term" value="F:glycerate 2-kinase activity"/>
    <property type="evidence" value="ECO:0007669"/>
    <property type="project" value="UniProtKB-EC"/>
</dbReference>
<dbReference type="Proteomes" id="UP000279029">
    <property type="component" value="Chromosome"/>
</dbReference>
<dbReference type="GO" id="GO:0008887">
    <property type="term" value="F:glycerate kinase activity"/>
    <property type="evidence" value="ECO:0007669"/>
    <property type="project" value="InterPro"/>
</dbReference>
<keyword evidence="4" id="KW-1185">Reference proteome</keyword>
<dbReference type="EC" id="2.7.1.165" evidence="3"/>
<dbReference type="SUPFAM" id="SSF82544">
    <property type="entry name" value="GckA/TtuD-like"/>
    <property type="match status" value="1"/>
</dbReference>
<dbReference type="Gene3D" id="3.40.50.10180">
    <property type="entry name" value="Glycerate kinase, MOFRL-like N-terminal domain"/>
    <property type="match status" value="1"/>
</dbReference>